<reference evidence="2" key="2">
    <citation type="journal article" date="2021" name="PeerJ">
        <title>Extensive microbial diversity within the chicken gut microbiome revealed by metagenomics and culture.</title>
        <authorList>
            <person name="Gilroy R."/>
            <person name="Ravi A."/>
            <person name="Getino M."/>
            <person name="Pursley I."/>
            <person name="Horton D.L."/>
            <person name="Alikhan N.F."/>
            <person name="Baker D."/>
            <person name="Gharbi K."/>
            <person name="Hall N."/>
            <person name="Watson M."/>
            <person name="Adriaenssens E.M."/>
            <person name="Foster-Nyarko E."/>
            <person name="Jarju S."/>
            <person name="Secka A."/>
            <person name="Antonio M."/>
            <person name="Oren A."/>
            <person name="Chaudhuri R.R."/>
            <person name="La Ragione R."/>
            <person name="Hildebrand F."/>
            <person name="Pallen M.J."/>
        </authorList>
    </citation>
    <scope>NUCLEOTIDE SEQUENCE</scope>
    <source>
        <strain evidence="2">E3-2379</strain>
    </source>
</reference>
<feature type="transmembrane region" description="Helical" evidence="1">
    <location>
        <begin position="193"/>
        <end position="214"/>
    </location>
</feature>
<dbReference type="AlphaFoldDB" id="A0A9D9I1H0"/>
<protein>
    <submittedName>
        <fullName evidence="2">DUF3100 domain-containing protein</fullName>
    </submittedName>
</protein>
<evidence type="ECO:0000256" key="1">
    <source>
        <dbReference type="SAM" id="Phobius"/>
    </source>
</evidence>
<keyword evidence="1" id="KW-0472">Membrane</keyword>
<keyword evidence="1" id="KW-1133">Transmembrane helix</keyword>
<feature type="transmembrane region" description="Helical" evidence="1">
    <location>
        <begin position="39"/>
        <end position="58"/>
    </location>
</feature>
<organism evidence="2 3">
    <name type="scientific">Candidatus Scybalomonas excrementavium</name>
    <dbReference type="NCBI Taxonomy" id="2840943"/>
    <lineage>
        <taxon>Bacteria</taxon>
        <taxon>Bacillati</taxon>
        <taxon>Bacillota</taxon>
        <taxon>Clostridia</taxon>
        <taxon>Lachnospirales</taxon>
        <taxon>Lachnospiraceae</taxon>
        <taxon>Lachnospiraceae incertae sedis</taxon>
        <taxon>Candidatus Scybalomonas</taxon>
    </lineage>
</organism>
<keyword evidence="1" id="KW-0812">Transmembrane</keyword>
<dbReference type="InterPro" id="IPR021450">
    <property type="entry name" value="DUF3100"/>
</dbReference>
<reference evidence="2" key="1">
    <citation type="submission" date="2020-10" db="EMBL/GenBank/DDBJ databases">
        <authorList>
            <person name="Gilroy R."/>
        </authorList>
    </citation>
    <scope>NUCLEOTIDE SEQUENCE</scope>
    <source>
        <strain evidence="2">E3-2379</strain>
    </source>
</reference>
<dbReference type="EMBL" id="JADIML010000159">
    <property type="protein sequence ID" value="MBO8463423.1"/>
    <property type="molecule type" value="Genomic_DNA"/>
</dbReference>
<comment type="caution">
    <text evidence="2">The sequence shown here is derived from an EMBL/GenBank/DDBJ whole genome shotgun (WGS) entry which is preliminary data.</text>
</comment>
<feature type="transmembrane region" description="Helical" evidence="1">
    <location>
        <begin position="226"/>
        <end position="248"/>
    </location>
</feature>
<dbReference type="Pfam" id="PF11299">
    <property type="entry name" value="DUF3100"/>
    <property type="match status" value="1"/>
</dbReference>
<name>A0A9D9I1H0_9FIRM</name>
<feature type="transmembrane region" description="Helical" evidence="1">
    <location>
        <begin position="163"/>
        <end position="187"/>
    </location>
</feature>
<sequence length="269" mass="28798">MKNSQKLFTDYRVYITALLATIVSEKIGAAKIPFGPGSIILLPMIYAMIFCLIIYLMKPLKWLKERQSETASNLISIGITLLIGKISITSGVAIEEIVTAGPALILQNLGNLGTILFALPAALLLGFKRESIGMTHSIGREPNVALISERYGSDTPEFRGVMMVYVVGTVFGTIFMGAVASLLASATPISVEAYAMATGCGSAGMMTAALAPLLELKKEAATTLTAYASISNLISSIGGLYISIFLGLPLTEKLYKILEPKLGRRKREK</sequence>
<feature type="transmembrane region" description="Helical" evidence="1">
    <location>
        <begin position="70"/>
        <end position="93"/>
    </location>
</feature>
<evidence type="ECO:0000313" key="3">
    <source>
        <dbReference type="Proteomes" id="UP000823618"/>
    </source>
</evidence>
<gene>
    <name evidence="2" type="ORF">IAC13_05770</name>
</gene>
<proteinExistence type="predicted"/>
<dbReference type="Proteomes" id="UP000823618">
    <property type="component" value="Unassembled WGS sequence"/>
</dbReference>
<accession>A0A9D9I1H0</accession>
<evidence type="ECO:0000313" key="2">
    <source>
        <dbReference type="EMBL" id="MBO8463423.1"/>
    </source>
</evidence>
<feature type="transmembrane region" description="Helical" evidence="1">
    <location>
        <begin position="105"/>
        <end position="127"/>
    </location>
</feature>